<keyword evidence="2" id="KW-0229">DNA integration</keyword>
<dbReference type="InterPro" id="IPR013762">
    <property type="entry name" value="Integrase-like_cat_sf"/>
</dbReference>
<dbReference type="Gene3D" id="1.10.150.130">
    <property type="match status" value="1"/>
</dbReference>
<dbReference type="GO" id="GO:0015074">
    <property type="term" value="P:DNA integration"/>
    <property type="evidence" value="ECO:0007669"/>
    <property type="project" value="UniProtKB-KW"/>
</dbReference>
<dbReference type="GO" id="GO:0003677">
    <property type="term" value="F:DNA binding"/>
    <property type="evidence" value="ECO:0007669"/>
    <property type="project" value="UniProtKB-UniRule"/>
</dbReference>
<keyword evidence="4" id="KW-0233">DNA recombination</keyword>
<keyword evidence="3 5" id="KW-0238">DNA-binding</keyword>
<evidence type="ECO:0000256" key="2">
    <source>
        <dbReference type="ARBA" id="ARBA00022908"/>
    </source>
</evidence>
<organism evidence="9">
    <name type="scientific">Jonesiaceae bacterium BS-20</name>
    <dbReference type="NCBI Taxonomy" id="3120821"/>
    <lineage>
        <taxon>Bacteria</taxon>
        <taxon>Bacillati</taxon>
        <taxon>Actinomycetota</taxon>
        <taxon>Actinomycetes</taxon>
        <taxon>Micrococcales</taxon>
        <taxon>Jonesiaceae</taxon>
    </lineage>
</organism>
<dbReference type="PROSITE" id="PS51900">
    <property type="entry name" value="CB"/>
    <property type="match status" value="1"/>
</dbReference>
<dbReference type="EMBL" id="CP146203">
    <property type="protein sequence ID" value="XBH21581.1"/>
    <property type="molecule type" value="Genomic_DNA"/>
</dbReference>
<evidence type="ECO:0000256" key="3">
    <source>
        <dbReference type="ARBA" id="ARBA00023125"/>
    </source>
</evidence>
<accession>A0AAU7DVS5</accession>
<evidence type="ECO:0000259" key="8">
    <source>
        <dbReference type="PROSITE" id="PS51900"/>
    </source>
</evidence>
<dbReference type="GO" id="GO:0006310">
    <property type="term" value="P:DNA recombination"/>
    <property type="evidence" value="ECO:0007669"/>
    <property type="project" value="UniProtKB-KW"/>
</dbReference>
<evidence type="ECO:0000259" key="7">
    <source>
        <dbReference type="PROSITE" id="PS51898"/>
    </source>
</evidence>
<gene>
    <name evidence="9" type="ORF">V5R04_15455</name>
</gene>
<dbReference type="InterPro" id="IPR050090">
    <property type="entry name" value="Tyrosine_recombinase_XerCD"/>
</dbReference>
<reference evidence="9" key="1">
    <citation type="submission" date="2024-02" db="EMBL/GenBank/DDBJ databases">
        <title>Tomenella chthoni gen. nov. sp. nov., a member of the family Jonesiaceae isolated from bat guano.</title>
        <authorList>
            <person name="Miller S.L."/>
            <person name="King J."/>
            <person name="Sankaranarayanan K."/>
            <person name="Lawson P.A."/>
        </authorList>
    </citation>
    <scope>NUCLEOTIDE SEQUENCE</scope>
    <source>
        <strain evidence="9">BS-20</strain>
    </source>
</reference>
<feature type="domain" description="Core-binding (CB)" evidence="8">
    <location>
        <begin position="63"/>
        <end position="148"/>
    </location>
</feature>
<proteinExistence type="inferred from homology"/>
<comment type="similarity">
    <text evidence="1">Belongs to the 'phage' integrase family.</text>
</comment>
<dbReference type="InterPro" id="IPR004107">
    <property type="entry name" value="Integrase_SAM-like_N"/>
</dbReference>
<evidence type="ECO:0000256" key="4">
    <source>
        <dbReference type="ARBA" id="ARBA00023172"/>
    </source>
</evidence>
<evidence type="ECO:0000256" key="6">
    <source>
        <dbReference type="SAM" id="MobiDB-lite"/>
    </source>
</evidence>
<dbReference type="PANTHER" id="PTHR30349">
    <property type="entry name" value="PHAGE INTEGRASE-RELATED"/>
    <property type="match status" value="1"/>
</dbReference>
<dbReference type="InterPro" id="IPR002104">
    <property type="entry name" value="Integrase_catalytic"/>
</dbReference>
<dbReference type="Pfam" id="PF14659">
    <property type="entry name" value="Phage_int_SAM_3"/>
    <property type="match status" value="1"/>
</dbReference>
<dbReference type="Pfam" id="PF00589">
    <property type="entry name" value="Phage_integrase"/>
    <property type="match status" value="1"/>
</dbReference>
<dbReference type="AlphaFoldDB" id="A0AAU7DVS5"/>
<evidence type="ECO:0000256" key="1">
    <source>
        <dbReference type="ARBA" id="ARBA00008857"/>
    </source>
</evidence>
<protein>
    <submittedName>
        <fullName evidence="9">Tyrosine-type recombinase/integrase</fullName>
    </submittedName>
</protein>
<name>A0AAU7DVS5_9MICO</name>
<feature type="domain" description="Tyr recombinase" evidence="7">
    <location>
        <begin position="169"/>
        <end position="361"/>
    </location>
</feature>
<sequence>MAWATRIGSGSWRGLYRDGTGKTRTVEGGPFRHKSEAVRRASEEEVASRRRALTGQREPGDLPTWAEWSETWISQRVVEPSTARTDEGRVKKYLMPQWGNVQLHKITKGEVRAWVKTLREPGTDDPVLADSTIMRLVHLLSASMESAVEGELIAFNPAHGLKFNFASNPQETYLTEDQFWSVLDAIDEDYKNATNFLVTTGTRLGEAIGLHKPRILESPGLIEIRDVWDTRNRTMKAYPKGKSRRFVPMPDWIRDETITSKRGEKCGYPHKDGKCVGGLFLQSPEGYVLDGSQLRKAFKKACLSAGLPELRLHDLRHTYASWLIQGGVSLAEVGRLLGHKSPQTTDRYAHLADVPKDQILAALPTRGTPAPSTTKLRLVK</sequence>
<dbReference type="Gene3D" id="1.10.443.10">
    <property type="entry name" value="Intergrase catalytic core"/>
    <property type="match status" value="1"/>
</dbReference>
<dbReference type="PROSITE" id="PS51898">
    <property type="entry name" value="TYR_RECOMBINASE"/>
    <property type="match status" value="1"/>
</dbReference>
<dbReference type="InterPro" id="IPR011010">
    <property type="entry name" value="DNA_brk_join_enz"/>
</dbReference>
<dbReference type="InterPro" id="IPR010998">
    <property type="entry name" value="Integrase_recombinase_N"/>
</dbReference>
<feature type="compositionally biased region" description="Basic and acidic residues" evidence="6">
    <location>
        <begin position="33"/>
        <end position="48"/>
    </location>
</feature>
<dbReference type="SUPFAM" id="SSF56349">
    <property type="entry name" value="DNA breaking-rejoining enzymes"/>
    <property type="match status" value="1"/>
</dbReference>
<dbReference type="InterPro" id="IPR044068">
    <property type="entry name" value="CB"/>
</dbReference>
<dbReference type="CDD" id="cd00796">
    <property type="entry name" value="INT_Rci_Hp1_C"/>
    <property type="match status" value="1"/>
</dbReference>
<evidence type="ECO:0000313" key="9">
    <source>
        <dbReference type="EMBL" id="XBH21581.1"/>
    </source>
</evidence>
<evidence type="ECO:0000256" key="5">
    <source>
        <dbReference type="PROSITE-ProRule" id="PRU01248"/>
    </source>
</evidence>
<feature type="region of interest" description="Disordered" evidence="6">
    <location>
        <begin position="17"/>
        <end position="60"/>
    </location>
</feature>
<dbReference type="PANTHER" id="PTHR30349:SF64">
    <property type="entry name" value="PROPHAGE INTEGRASE INTD-RELATED"/>
    <property type="match status" value="1"/>
</dbReference>